<evidence type="ECO:0000256" key="8">
    <source>
        <dbReference type="ARBA" id="ARBA00022825"/>
    </source>
</evidence>
<evidence type="ECO:0000256" key="6">
    <source>
        <dbReference type="ARBA" id="ARBA00022723"/>
    </source>
</evidence>
<evidence type="ECO:0000256" key="2">
    <source>
        <dbReference type="ARBA" id="ARBA00022473"/>
    </source>
</evidence>
<keyword evidence="8" id="KW-0720">Serine protease</keyword>
<keyword evidence="6" id="KW-0479">Metal-binding</keyword>
<comment type="subcellular location">
    <subcellularLocation>
        <location evidence="1">Secreted</location>
        <location evidence="1">Extracellular space</location>
        <location evidence="1">Extracellular matrix</location>
    </subcellularLocation>
</comment>
<evidence type="ECO:0000256" key="11">
    <source>
        <dbReference type="ARBA" id="ARBA00022889"/>
    </source>
</evidence>
<comment type="caution">
    <text evidence="16">The sequence shown here is derived from an EMBL/GenBank/DDBJ whole genome shotgun (WGS) entry which is preliminary data.</text>
</comment>
<evidence type="ECO:0000256" key="10">
    <source>
        <dbReference type="ARBA" id="ARBA00022837"/>
    </source>
</evidence>
<dbReference type="PANTHER" id="PTHR11841">
    <property type="entry name" value="REELIN"/>
    <property type="match status" value="1"/>
</dbReference>
<dbReference type="Proteomes" id="UP001266305">
    <property type="component" value="Unassembled WGS sequence"/>
</dbReference>
<keyword evidence="17" id="KW-1185">Reference proteome</keyword>
<evidence type="ECO:0000256" key="9">
    <source>
        <dbReference type="ARBA" id="ARBA00022833"/>
    </source>
</evidence>
<name>A0ABQ9UHN1_SAGOE</name>
<keyword evidence="5" id="KW-0645">Protease</keyword>
<organism evidence="16 17">
    <name type="scientific">Saguinus oedipus</name>
    <name type="common">Cotton-top tamarin</name>
    <name type="synonym">Oedipomidas oedipus</name>
    <dbReference type="NCBI Taxonomy" id="9490"/>
    <lineage>
        <taxon>Eukaryota</taxon>
        <taxon>Metazoa</taxon>
        <taxon>Chordata</taxon>
        <taxon>Craniata</taxon>
        <taxon>Vertebrata</taxon>
        <taxon>Euteleostomi</taxon>
        <taxon>Mammalia</taxon>
        <taxon>Eutheria</taxon>
        <taxon>Euarchontoglires</taxon>
        <taxon>Primates</taxon>
        <taxon>Haplorrhini</taxon>
        <taxon>Platyrrhini</taxon>
        <taxon>Cebidae</taxon>
        <taxon>Callitrichinae</taxon>
        <taxon>Saguinus</taxon>
    </lineage>
</organism>
<comment type="function">
    <text evidence="15">Extracellular matrix serine protease secreted by pioneer neurons that plays a role in layering of neurons in the cerebral cortex and cerebellum by coordinating cell positioning during neurodevelopment. Regulates microtubule function in neurons and neuronal migration. Binding to the extracellular domains of lipoprotein receptors VLDLR and LRP8/APOER2 induces tyrosine phosphorylation of DAB1 and modulation of TAU phosphorylation. Affects migration of sympathetic preganglionic neurons in the spinal cord, where it seems to act as a barrier to neuronal migration. Enzymatic activity is important for the modulation of cell adhesion.</text>
</comment>
<evidence type="ECO:0000256" key="13">
    <source>
        <dbReference type="ARBA" id="ARBA00023900"/>
    </source>
</evidence>
<evidence type="ECO:0000313" key="17">
    <source>
        <dbReference type="Proteomes" id="UP001266305"/>
    </source>
</evidence>
<comment type="similarity">
    <text evidence="12">Belongs to the reelin family.</text>
</comment>
<dbReference type="PANTHER" id="PTHR11841:SF1">
    <property type="entry name" value="REELIN"/>
    <property type="match status" value="1"/>
</dbReference>
<dbReference type="InterPro" id="IPR049419">
    <property type="entry name" value="Reelin_subrepeat-B"/>
</dbReference>
<evidence type="ECO:0000256" key="3">
    <source>
        <dbReference type="ARBA" id="ARBA00022525"/>
    </source>
</evidence>
<dbReference type="Gene3D" id="2.60.120.260">
    <property type="entry name" value="Galactose-binding domain-like"/>
    <property type="match status" value="1"/>
</dbReference>
<evidence type="ECO:0000256" key="1">
    <source>
        <dbReference type="ARBA" id="ARBA00004498"/>
    </source>
</evidence>
<evidence type="ECO:0000256" key="4">
    <source>
        <dbReference type="ARBA" id="ARBA00022530"/>
    </source>
</evidence>
<evidence type="ECO:0000256" key="5">
    <source>
        <dbReference type="ARBA" id="ARBA00022670"/>
    </source>
</evidence>
<evidence type="ECO:0000256" key="7">
    <source>
        <dbReference type="ARBA" id="ARBA00022801"/>
    </source>
</evidence>
<keyword evidence="7" id="KW-0378">Hydrolase</keyword>
<keyword evidence="4" id="KW-0272">Extracellular matrix</keyword>
<evidence type="ECO:0000256" key="12">
    <source>
        <dbReference type="ARBA" id="ARBA00023773"/>
    </source>
</evidence>
<evidence type="ECO:0000313" key="16">
    <source>
        <dbReference type="EMBL" id="KAK2096411.1"/>
    </source>
</evidence>
<keyword evidence="9" id="KW-0862">Zinc</keyword>
<reference evidence="16 17" key="1">
    <citation type="submission" date="2023-05" db="EMBL/GenBank/DDBJ databases">
        <title>B98-5 Cell Line De Novo Hybrid Assembly: An Optical Mapping Approach.</title>
        <authorList>
            <person name="Kananen K."/>
            <person name="Auerbach J.A."/>
            <person name="Kautto E."/>
            <person name="Blachly J.S."/>
        </authorList>
    </citation>
    <scope>NUCLEOTIDE SEQUENCE [LARGE SCALE GENOMIC DNA]</scope>
    <source>
        <strain evidence="16">B95-8</strain>
        <tissue evidence="16">Cell line</tissue>
    </source>
</reference>
<keyword evidence="3" id="KW-0964">Secreted</keyword>
<keyword evidence="10" id="KW-0106">Calcium</keyword>
<evidence type="ECO:0000256" key="14">
    <source>
        <dbReference type="ARBA" id="ARBA00044961"/>
    </source>
</evidence>
<sequence length="297" mass="33125">MFPGTNGCDRGFGGPYCVPVVPLPSILKDDFNGNLHPDLWPEVYGAERGNLNGKKEEIWIVDDFIIDGNNLNNPVMLLDTFDFGPKEDNWFFYPGGNIGLYCPYSSKGAPEEDSAMVFVSNEVGEHSIITRDLNVNENTIIQFEINVGCSTDSSSADPVRLEFSRDFGATWHLLLPLCYHSSSHVSSLCSTEHHPSSTYYAGTMQGWRREVVHFGKLHLCGYVARNVKRLTKKVKELIGKIVGNCMGFTQRLWGTQQQKFMILVFIVLTLTSFGKPELSFSGTLHSKFPNLNLSAVA</sequence>
<evidence type="ECO:0000256" key="15">
    <source>
        <dbReference type="ARBA" id="ARBA00046064"/>
    </source>
</evidence>
<accession>A0ABQ9UHN1</accession>
<keyword evidence="2" id="KW-0217">Developmental protein</keyword>
<keyword evidence="11" id="KW-0130">Cell adhesion</keyword>
<comment type="subunit">
    <text evidence="14">Oligomer of disulfide-linked homodimers.</text>
</comment>
<dbReference type="EMBL" id="JASSZA010000012">
    <property type="protein sequence ID" value="KAK2096411.1"/>
    <property type="molecule type" value="Genomic_DNA"/>
</dbReference>
<proteinExistence type="inferred from homology"/>
<protein>
    <recommendedName>
        <fullName evidence="13">Reelin</fullName>
    </recommendedName>
</protein>
<dbReference type="CDD" id="cd10041">
    <property type="entry name" value="Reelin_repeat_5_subrepeat_1"/>
    <property type="match status" value="1"/>
</dbReference>
<dbReference type="Pfam" id="PF21471">
    <property type="entry name" value="Reelin_subrepeat-B"/>
    <property type="match status" value="1"/>
</dbReference>
<dbReference type="InterPro" id="IPR034968">
    <property type="entry name" value="Reelin"/>
</dbReference>
<gene>
    <name evidence="16" type="ORF">P7K49_025445</name>
</gene>